<dbReference type="AlphaFoldDB" id="A2FGB2"/>
<name>A2FGB2_TRIV3</name>
<dbReference type="OrthoDB" id="339764at2759"/>
<dbReference type="InParanoid" id="A2FGB2"/>
<dbReference type="EMBL" id="DS113776">
    <property type="protein sequence ID" value="EAX96058.1"/>
    <property type="molecule type" value="Genomic_DNA"/>
</dbReference>
<evidence type="ECO:0000313" key="3">
    <source>
        <dbReference type="EMBL" id="EAX96058.1"/>
    </source>
</evidence>
<dbReference type="PANTHER" id="PTHR43633:SF1">
    <property type="entry name" value="ALCOHOL DEHYDROGENASE YQHD"/>
    <property type="match status" value="1"/>
</dbReference>
<dbReference type="InterPro" id="IPR044731">
    <property type="entry name" value="BDH-like"/>
</dbReference>
<dbReference type="SUPFAM" id="SSF56796">
    <property type="entry name" value="Dehydroquinate synthase-like"/>
    <property type="match status" value="1"/>
</dbReference>
<protein>
    <recommendedName>
        <fullName evidence="2">Alcohol dehydrogenase iron-type/glycerol dehydrogenase GldA domain-containing protein</fullName>
    </recommendedName>
</protein>
<dbReference type="RefSeq" id="XP_001308988.1">
    <property type="nucleotide sequence ID" value="XM_001308987.1"/>
</dbReference>
<dbReference type="VEuPathDB" id="TrichDB:TVAGG3_0623070"/>
<feature type="domain" description="Alcohol dehydrogenase iron-type/glycerol dehydrogenase GldA" evidence="2">
    <location>
        <begin position="6"/>
        <end position="153"/>
    </location>
</feature>
<evidence type="ECO:0000256" key="1">
    <source>
        <dbReference type="ARBA" id="ARBA00023002"/>
    </source>
</evidence>
<dbReference type="GO" id="GO:0046872">
    <property type="term" value="F:metal ion binding"/>
    <property type="evidence" value="ECO:0007669"/>
    <property type="project" value="InterPro"/>
</dbReference>
<dbReference type="eggNOG" id="ENOG502ST8W">
    <property type="taxonomic scope" value="Eukaryota"/>
</dbReference>
<dbReference type="InterPro" id="IPR001670">
    <property type="entry name" value="ADH_Fe/GldA"/>
</dbReference>
<dbReference type="GO" id="GO:1990362">
    <property type="term" value="F:butanol dehydrogenase (NAD+) activity"/>
    <property type="evidence" value="ECO:0007669"/>
    <property type="project" value="InterPro"/>
</dbReference>
<dbReference type="STRING" id="5722.A2FGB2"/>
<evidence type="ECO:0000313" key="4">
    <source>
        <dbReference type="Proteomes" id="UP000001542"/>
    </source>
</evidence>
<reference evidence="3" key="2">
    <citation type="journal article" date="2007" name="Science">
        <title>Draft genome sequence of the sexually transmitted pathogen Trichomonas vaginalis.</title>
        <authorList>
            <person name="Carlton J.M."/>
            <person name="Hirt R.P."/>
            <person name="Silva J.C."/>
            <person name="Delcher A.L."/>
            <person name="Schatz M."/>
            <person name="Zhao Q."/>
            <person name="Wortman J.R."/>
            <person name="Bidwell S.L."/>
            <person name="Alsmark U.C.M."/>
            <person name="Besteiro S."/>
            <person name="Sicheritz-Ponten T."/>
            <person name="Noel C.J."/>
            <person name="Dacks J.B."/>
            <person name="Foster P.G."/>
            <person name="Simillion C."/>
            <person name="Van de Peer Y."/>
            <person name="Miranda-Saavedra D."/>
            <person name="Barton G.J."/>
            <person name="Westrop G.D."/>
            <person name="Mueller S."/>
            <person name="Dessi D."/>
            <person name="Fiori P.L."/>
            <person name="Ren Q."/>
            <person name="Paulsen I."/>
            <person name="Zhang H."/>
            <person name="Bastida-Corcuera F.D."/>
            <person name="Simoes-Barbosa A."/>
            <person name="Brown M.T."/>
            <person name="Hayes R.D."/>
            <person name="Mukherjee M."/>
            <person name="Okumura C.Y."/>
            <person name="Schneider R."/>
            <person name="Smith A.J."/>
            <person name="Vanacova S."/>
            <person name="Villalvazo M."/>
            <person name="Haas B.J."/>
            <person name="Pertea M."/>
            <person name="Feldblyum T.V."/>
            <person name="Utterback T.R."/>
            <person name="Shu C.L."/>
            <person name="Osoegawa K."/>
            <person name="de Jong P.J."/>
            <person name="Hrdy I."/>
            <person name="Horvathova L."/>
            <person name="Zubacova Z."/>
            <person name="Dolezal P."/>
            <person name="Malik S.B."/>
            <person name="Logsdon J.M. Jr."/>
            <person name="Henze K."/>
            <person name="Gupta A."/>
            <person name="Wang C.C."/>
            <person name="Dunne R.L."/>
            <person name="Upcroft J.A."/>
            <person name="Upcroft P."/>
            <person name="White O."/>
            <person name="Salzberg S.L."/>
            <person name="Tang P."/>
            <person name="Chiu C.-H."/>
            <person name="Lee Y.-S."/>
            <person name="Embley T.M."/>
            <person name="Coombs G.H."/>
            <person name="Mottram J.C."/>
            <person name="Tachezy J."/>
            <person name="Fraser-Liggett C.M."/>
            <person name="Johnson P.J."/>
        </authorList>
    </citation>
    <scope>NUCLEOTIDE SEQUENCE [LARGE SCALE GENOMIC DNA]</scope>
    <source>
        <strain evidence="3">G3</strain>
    </source>
</reference>
<dbReference type="PANTHER" id="PTHR43633">
    <property type="entry name" value="ALCOHOL DEHYDROGENASE YQHD"/>
    <property type="match status" value="1"/>
</dbReference>
<keyword evidence="4" id="KW-1185">Reference proteome</keyword>
<accession>A2FGB2</accession>
<reference evidence="3" key="1">
    <citation type="submission" date="2006-10" db="EMBL/GenBank/DDBJ databases">
        <authorList>
            <person name="Amadeo P."/>
            <person name="Zhao Q."/>
            <person name="Wortman J."/>
            <person name="Fraser-Liggett C."/>
            <person name="Carlton J."/>
        </authorList>
    </citation>
    <scope>NUCLEOTIDE SEQUENCE</scope>
    <source>
        <strain evidence="3">G3</strain>
    </source>
</reference>
<keyword evidence="1" id="KW-0560">Oxidoreductase</keyword>
<dbReference type="Pfam" id="PF00465">
    <property type="entry name" value="Fe-ADH"/>
    <property type="match status" value="1"/>
</dbReference>
<organism evidence="3 4">
    <name type="scientific">Trichomonas vaginalis (strain ATCC PRA-98 / G3)</name>
    <dbReference type="NCBI Taxonomy" id="412133"/>
    <lineage>
        <taxon>Eukaryota</taxon>
        <taxon>Metamonada</taxon>
        <taxon>Parabasalia</taxon>
        <taxon>Trichomonadida</taxon>
        <taxon>Trichomonadidae</taxon>
        <taxon>Trichomonas</taxon>
    </lineage>
</organism>
<dbReference type="VEuPathDB" id="TrichDB:TVAG_514660"/>
<evidence type="ECO:0000259" key="2">
    <source>
        <dbReference type="Pfam" id="PF00465"/>
    </source>
</evidence>
<sequence length="200" mass="22165">MHCVEEHLKDYIKPNSRVLVTFGGGSIDNNGARADVTKTLAELNRETRWEGGIPPKPEYDRLIEIVKVAKEFQPNLLLAVGGGSIVDCTKFNSLAMNLDESIDPWDIATKGVRPEKKTPLGCIMTIPATGSEWNPGAVVSRRSTHEKLAYPSLSLLDPLYTMTVPIRQYRNGRFDAMAHCIDQVLTPPVPHYKTTSSFLS</sequence>
<dbReference type="Gene3D" id="3.40.50.1970">
    <property type="match status" value="1"/>
</dbReference>
<gene>
    <name evidence="3" type="ORF">TVAG_265470</name>
</gene>
<proteinExistence type="predicted"/>
<dbReference type="OMA" id="RETRWEG"/>
<dbReference type="Proteomes" id="UP000001542">
    <property type="component" value="Unassembled WGS sequence"/>
</dbReference>
<dbReference type="KEGG" id="tva:4753824"/>